<dbReference type="Gene3D" id="3.40.50.720">
    <property type="entry name" value="NAD(P)-binding Rossmann-like Domain"/>
    <property type="match status" value="1"/>
</dbReference>
<evidence type="ECO:0000313" key="3">
    <source>
        <dbReference type="Proteomes" id="UP000533476"/>
    </source>
</evidence>
<dbReference type="AlphaFoldDB" id="A0A7Y0L6Q4"/>
<dbReference type="RefSeq" id="WP_169101638.1">
    <property type="nucleotide sequence ID" value="NZ_JABBVZ010000074.1"/>
</dbReference>
<dbReference type="EC" id="4.2.1.45" evidence="2"/>
<dbReference type="GO" id="GO:0047733">
    <property type="term" value="F:CDP-glucose 4,6-dehydratase activity"/>
    <property type="evidence" value="ECO:0007669"/>
    <property type="project" value="UniProtKB-EC"/>
</dbReference>
<dbReference type="Proteomes" id="UP000533476">
    <property type="component" value="Unassembled WGS sequence"/>
</dbReference>
<name>A0A7Y0L6Q4_9FIRM</name>
<dbReference type="Gene3D" id="3.90.25.10">
    <property type="entry name" value="UDP-galactose 4-epimerase, domain 1"/>
    <property type="match status" value="1"/>
</dbReference>
<evidence type="ECO:0000259" key="1">
    <source>
        <dbReference type="Pfam" id="PF16363"/>
    </source>
</evidence>
<reference evidence="2 3" key="1">
    <citation type="submission" date="2020-04" db="EMBL/GenBank/DDBJ databases">
        <authorList>
            <person name="Zhang R."/>
            <person name="Schippers A."/>
        </authorList>
    </citation>
    <scope>NUCLEOTIDE SEQUENCE [LARGE SCALE GENOMIC DNA]</scope>
    <source>
        <strain evidence="2 3">DSM 109850</strain>
    </source>
</reference>
<keyword evidence="2" id="KW-0456">Lyase</keyword>
<dbReference type="Pfam" id="PF16363">
    <property type="entry name" value="GDP_Man_Dehyd"/>
    <property type="match status" value="1"/>
</dbReference>
<dbReference type="InterPro" id="IPR036291">
    <property type="entry name" value="NAD(P)-bd_dom_sf"/>
</dbReference>
<feature type="domain" description="NAD(P)-binding" evidence="1">
    <location>
        <begin position="11"/>
        <end position="322"/>
    </location>
</feature>
<accession>A0A7Y0L6Q4</accession>
<dbReference type="SUPFAM" id="SSF51735">
    <property type="entry name" value="NAD(P)-binding Rossmann-fold domains"/>
    <property type="match status" value="1"/>
</dbReference>
<protein>
    <submittedName>
        <fullName evidence="2">CDP-glucose 4,6-dehydratase</fullName>
        <ecNumber evidence="2">4.2.1.45</ecNumber>
    </submittedName>
</protein>
<evidence type="ECO:0000313" key="2">
    <source>
        <dbReference type="EMBL" id="NMP23947.1"/>
    </source>
</evidence>
<gene>
    <name evidence="2" type="primary">rfbG</name>
    <name evidence="2" type="ORF">HIJ39_16560</name>
</gene>
<dbReference type="NCBIfam" id="TIGR02622">
    <property type="entry name" value="CDP_4_6_dhtase"/>
    <property type="match status" value="1"/>
</dbReference>
<proteinExistence type="predicted"/>
<comment type="caution">
    <text evidence="2">The sequence shown here is derived from an EMBL/GenBank/DDBJ whole genome shotgun (WGS) entry which is preliminary data.</text>
</comment>
<dbReference type="InterPro" id="IPR016040">
    <property type="entry name" value="NAD(P)-bd_dom"/>
</dbReference>
<keyword evidence="3" id="KW-1185">Reference proteome</keyword>
<dbReference type="EMBL" id="JABBVZ010000074">
    <property type="protein sequence ID" value="NMP23947.1"/>
    <property type="molecule type" value="Genomic_DNA"/>
</dbReference>
<dbReference type="InterPro" id="IPR013445">
    <property type="entry name" value="CDP_4_6_deHydtase"/>
</dbReference>
<organism evidence="2 3">
    <name type="scientific">Sulfobacillus harzensis</name>
    <dbReference type="NCBI Taxonomy" id="2729629"/>
    <lineage>
        <taxon>Bacteria</taxon>
        <taxon>Bacillati</taxon>
        <taxon>Bacillota</taxon>
        <taxon>Clostridia</taxon>
        <taxon>Eubacteriales</taxon>
        <taxon>Clostridiales Family XVII. Incertae Sedis</taxon>
        <taxon>Sulfobacillus</taxon>
    </lineage>
</organism>
<dbReference type="PANTHER" id="PTHR43000">
    <property type="entry name" value="DTDP-D-GLUCOSE 4,6-DEHYDRATASE-RELATED"/>
    <property type="match status" value="1"/>
</dbReference>
<sequence length="366" mass="41164">MKPFYRDRRVFVTGHTGFKGSWLTLLLQFCKAKVYGFSLQSPPSDPSMFRMLNLDREVSQGFGDVRDPSQLSHHLHRFDPEIVIHLAAQPLVSAGHQRPAETFETNIMGTVNLLEACKDLSSLQAIIVVTSDKCYLNGGARRVHPFTEDDPLGGKDPYSASKASQDWITQAYWQSWFKVRSIGTATVRAGNVIGGGDWAYGRLVPDIIRAIISKQPLVLRYPASVRPWQHVLEPLAGYLRLGQMLVEHPKLYSGAWNFGPNPEEHTVRDMVESFGQNWGVHVPIVAQDPSYPEIPHLMVNSTKATTLLGWCPTWDFSTTVHHTVEWYRQWAGSAPSNAMRDLTMSQIQNMLDSAVRDHAVWAEVIS</sequence>